<dbReference type="EMBL" id="RZGK01000006">
    <property type="protein sequence ID" value="KAF9698180.1"/>
    <property type="molecule type" value="Genomic_DNA"/>
</dbReference>
<dbReference type="PROSITE" id="PS50014">
    <property type="entry name" value="BROMODOMAIN_2"/>
    <property type="match status" value="1"/>
</dbReference>
<sequence>MRNNTNAASTSFHHHEPPPIAEHPSPNTHRRAPNAERPPPNAHRIDRTTAPPHTHPLSLPLPLSHVTCPALPCHARLPLVNRRPSTLAPIPPQPVRPPRAPDALDLARGMTASISAYTTLESLLIFQCLKTYGVTPNAFSKTSELLKANPDITAHTFFQSARLSPDALRSFYLDRLRRELDLEHTADTHVHTHVHHGDNPRKRKATGPALPTVQDSLQYTHLMPKLVEKLYATYRNEMVDLIRADEHRYERLQRDVESIERGEWNEQLQRDVQSIERRDRDEQLHPRPNGKTPSSRSPTLANKSPRIAQSPLPQPAVQNGPRGPDGPQQTPHPEHAVAGPPKTSPRKKKDKAPPPATSQPPTAAVASPSPHPTQPQPQPQPPPFQQPPPPNPAYNGPAYPHLSPYPPAHPPLHPSPQQAHARPHPQSPASAPPYQPQPIQPYAPNGLPQYGPPHFSPTQRFPQQPPGPHSPSMHTPQQQKGYFPHPGPPSHPPQHLNQPPPPQAGFMLPPFQVSPQDPSRVHHPPVATPQYPQVSTPINKRSTSQPHHHTPGVNITRPGAPPMHPLVTQARQSFSTPRNSRSPNSAVSTPRSAKTFWKPQVPGTPGGAPGTPRPAMEPIDDFLPLSASKPSPAKSKSQRKPRGKGKAKERENDKTSEERPLPETEGQPETPLPTSSLEVPAPDSGTRQGRARRKAPAKRGRPGSVASSRAGGSVRDRSRSRSILSHTETIADTDSQPGHRIKTERRGSIDEGIEEEPVNTPSQMTTRRRGAAPTTAPVSMRRKRNAREASLAESEDTPGTPGPPRTILAHRNFHRTCQPMLDDITSHKHASIFTVAVRPKDAEGYYDIIKRPTDLSTIKKALTNGAKYVTATASDTPVGSPGGSGATIELPISSDVVPPKAIVNPAQLEKELMRMFVNAMMFNPGEKGVVEDAREMFESVQRSVSSWRNVHGRSQGRADQGEGTPVEGEDEGTSSKRRKV</sequence>
<feature type="compositionally biased region" description="Polar residues" evidence="3">
    <location>
        <begin position="1"/>
        <end position="11"/>
    </location>
</feature>
<dbReference type="GO" id="GO:0035267">
    <property type="term" value="C:NuA4 histone acetyltransferase complex"/>
    <property type="evidence" value="ECO:0007669"/>
    <property type="project" value="TreeGrafter"/>
</dbReference>
<dbReference type="Pfam" id="PF00439">
    <property type="entry name" value="Bromodomain"/>
    <property type="match status" value="1"/>
</dbReference>
<dbReference type="PANTHER" id="PTHR15398">
    <property type="entry name" value="BROMODOMAIN-CONTAINING PROTEIN 8"/>
    <property type="match status" value="1"/>
</dbReference>
<feature type="compositionally biased region" description="Basic residues" evidence="3">
    <location>
        <begin position="689"/>
        <end position="701"/>
    </location>
</feature>
<feature type="domain" description="Bromo" evidence="4">
    <location>
        <begin position="825"/>
        <end position="930"/>
    </location>
</feature>
<comment type="caution">
    <text evidence="5">The sequence shown here is derived from an EMBL/GenBank/DDBJ whole genome shotgun (WGS) entry which is preliminary data.</text>
</comment>
<dbReference type="AlphaFoldDB" id="A0A8H7J7X2"/>
<evidence type="ECO:0000256" key="3">
    <source>
        <dbReference type="SAM" id="MobiDB-lite"/>
    </source>
</evidence>
<dbReference type="OrthoDB" id="21449at2759"/>
<feature type="compositionally biased region" description="Basic and acidic residues" evidence="3">
    <location>
        <begin position="273"/>
        <end position="285"/>
    </location>
</feature>
<evidence type="ECO:0000313" key="6">
    <source>
        <dbReference type="Proteomes" id="UP000651452"/>
    </source>
</evidence>
<protein>
    <recommendedName>
        <fullName evidence="4">Bromo domain-containing protein</fullName>
    </recommendedName>
</protein>
<name>A0A8H7J7X2_9PLEO</name>
<feature type="region of interest" description="Disordered" evidence="3">
    <location>
        <begin position="940"/>
        <end position="980"/>
    </location>
</feature>
<feature type="compositionally biased region" description="Low complexity" evidence="3">
    <location>
        <begin position="359"/>
        <end position="368"/>
    </location>
</feature>
<dbReference type="Proteomes" id="UP000651452">
    <property type="component" value="Unassembled WGS sequence"/>
</dbReference>
<keyword evidence="1 2" id="KW-0103">Bromodomain</keyword>
<evidence type="ECO:0000256" key="1">
    <source>
        <dbReference type="ARBA" id="ARBA00023117"/>
    </source>
</evidence>
<organism evidence="5 6">
    <name type="scientific">Ascochyta lentis</name>
    <dbReference type="NCBI Taxonomy" id="205686"/>
    <lineage>
        <taxon>Eukaryota</taxon>
        <taxon>Fungi</taxon>
        <taxon>Dikarya</taxon>
        <taxon>Ascomycota</taxon>
        <taxon>Pezizomycotina</taxon>
        <taxon>Dothideomycetes</taxon>
        <taxon>Pleosporomycetidae</taxon>
        <taxon>Pleosporales</taxon>
        <taxon>Pleosporineae</taxon>
        <taxon>Didymellaceae</taxon>
        <taxon>Ascochyta</taxon>
    </lineage>
</organism>
<feature type="compositionally biased region" description="Pro residues" evidence="3">
    <location>
        <begin position="430"/>
        <end position="441"/>
    </location>
</feature>
<feature type="compositionally biased region" description="Low complexity" evidence="3">
    <location>
        <begin position="623"/>
        <end position="635"/>
    </location>
</feature>
<feature type="compositionally biased region" description="Basic and acidic residues" evidence="3">
    <location>
        <begin position="646"/>
        <end position="662"/>
    </location>
</feature>
<evidence type="ECO:0000256" key="2">
    <source>
        <dbReference type="PROSITE-ProRule" id="PRU00035"/>
    </source>
</evidence>
<dbReference type="Gene3D" id="1.20.920.10">
    <property type="entry name" value="Bromodomain-like"/>
    <property type="match status" value="1"/>
</dbReference>
<evidence type="ECO:0000313" key="5">
    <source>
        <dbReference type="EMBL" id="KAF9698180.1"/>
    </source>
</evidence>
<reference evidence="5" key="2">
    <citation type="submission" date="2020-09" db="EMBL/GenBank/DDBJ databases">
        <title>Reference genome assembly for Australian Ascochyta lentis isolate Al4.</title>
        <authorList>
            <person name="Lee R.C."/>
            <person name="Farfan-Caceres L.M."/>
            <person name="Debler J.W."/>
            <person name="Williams A.H."/>
            <person name="Henares B.M."/>
        </authorList>
    </citation>
    <scope>NUCLEOTIDE SEQUENCE</scope>
    <source>
        <strain evidence="5">Al4</strain>
    </source>
</reference>
<dbReference type="SUPFAM" id="SSF47370">
    <property type="entry name" value="Bromodomain"/>
    <property type="match status" value="1"/>
</dbReference>
<accession>A0A8H7J7X2</accession>
<feature type="compositionally biased region" description="Low complexity" evidence="3">
    <location>
        <begin position="702"/>
        <end position="713"/>
    </location>
</feature>
<feature type="compositionally biased region" description="Pro residues" evidence="3">
    <location>
        <begin position="485"/>
        <end position="503"/>
    </location>
</feature>
<feature type="compositionally biased region" description="Polar residues" evidence="3">
    <location>
        <begin position="723"/>
        <end position="736"/>
    </location>
</feature>
<feature type="compositionally biased region" description="Polar residues" evidence="3">
    <location>
        <begin position="530"/>
        <end position="545"/>
    </location>
</feature>
<feature type="compositionally biased region" description="Low complexity" evidence="3">
    <location>
        <begin position="48"/>
        <end position="58"/>
    </location>
</feature>
<reference evidence="5" key="1">
    <citation type="submission" date="2018-12" db="EMBL/GenBank/DDBJ databases">
        <authorList>
            <person name="Syme R.A."/>
            <person name="Farfan-Caceres L."/>
            <person name="Lichtenzveig J."/>
        </authorList>
    </citation>
    <scope>NUCLEOTIDE SEQUENCE</scope>
    <source>
        <strain evidence="5">Al4</strain>
    </source>
</reference>
<feature type="compositionally biased region" description="Polar residues" evidence="3">
    <location>
        <begin position="291"/>
        <end position="302"/>
    </location>
</feature>
<gene>
    <name evidence="5" type="ORF">EKO04_003603</name>
</gene>
<feature type="compositionally biased region" description="Pro residues" evidence="3">
    <location>
        <begin position="369"/>
        <end position="392"/>
    </location>
</feature>
<keyword evidence="6" id="KW-1185">Reference proteome</keyword>
<feature type="region of interest" description="Disordered" evidence="3">
    <location>
        <begin position="1"/>
        <end position="58"/>
    </location>
</feature>
<dbReference type="InterPro" id="IPR036427">
    <property type="entry name" value="Bromodomain-like_sf"/>
</dbReference>
<dbReference type="CDD" id="cd04369">
    <property type="entry name" value="Bromodomain"/>
    <property type="match status" value="1"/>
</dbReference>
<feature type="compositionally biased region" description="Basic residues" evidence="3">
    <location>
        <begin position="636"/>
        <end position="645"/>
    </location>
</feature>
<evidence type="ECO:0000259" key="4">
    <source>
        <dbReference type="PROSITE" id="PS50014"/>
    </source>
</evidence>
<dbReference type="InterPro" id="IPR001487">
    <property type="entry name" value="Bromodomain"/>
</dbReference>
<feature type="compositionally biased region" description="Polar residues" evidence="3">
    <location>
        <begin position="569"/>
        <end position="592"/>
    </location>
</feature>
<feature type="region of interest" description="Disordered" evidence="3">
    <location>
        <begin position="270"/>
        <end position="805"/>
    </location>
</feature>
<dbReference type="PANTHER" id="PTHR15398:SF4">
    <property type="entry name" value="BROMODOMAIN-CONTAINING PROTEIN 8 ISOFORM X1"/>
    <property type="match status" value="1"/>
</dbReference>
<feature type="compositionally biased region" description="Pro residues" evidence="3">
    <location>
        <begin position="403"/>
        <end position="414"/>
    </location>
</feature>
<dbReference type="GO" id="GO:0006325">
    <property type="term" value="P:chromatin organization"/>
    <property type="evidence" value="ECO:0007669"/>
    <property type="project" value="UniProtKB-ARBA"/>
</dbReference>
<proteinExistence type="predicted"/>